<evidence type="ECO:0000256" key="4">
    <source>
        <dbReference type="RuleBase" id="RU361153"/>
    </source>
</evidence>
<feature type="domain" description="CBM6" evidence="6">
    <location>
        <begin position="343"/>
        <end position="466"/>
    </location>
</feature>
<comment type="caution">
    <text evidence="7">The sequence shown here is derived from an EMBL/GenBank/DDBJ whole genome shotgun (WGS) entry which is preliminary data.</text>
</comment>
<sequence>MNIKKSILGITKRSLFPLTLLAASTQLAFAVEPLTVSNGQVLAGGEAKSFAGPSLFWSNTNWGAERFYTAADVKSAKTELGATIIRAAIGVDESGGLKDDWDGNMARLETVINAAIAEDMYVIVDYHSHHAHEDWATAEAFFTYVAEKYGQYDNVIYEVYNEPLQVSWSNDIKPYAEFIIDKIRAIDPTGIIVVGTPTWSQDVDAASYDPINRPNIAYTIHFYAGTHGQSLRDKVQTALNNGIALMATEWGTVNADGDGAVNRTETEAWMNLFKQNNISHANWSINDKAEGASMFTPGGTWGNYTESGSYVKEIISSWPTSGGGGGGDEADASGPCDTNVLPGKIEVESFCYSKGLQLEDTTDTGGGQNVGYTDDGDWMTFNVSVPTAGDYEVTYRVASENTSAGVIQLEKAGGDVVYGNLTLTGTGGWQNWQDQKGTVHFPEAGAQTVAIYVKTGGWNLNWFSLTPTGSGGDTGSCENVTEYPNWLHPDYDGGPNTHLEEGEEMQYQGNLYRANWYTSSIPGSDASWTLVGSCQ</sequence>
<keyword evidence="1 5" id="KW-0732">Signal</keyword>
<evidence type="ECO:0000256" key="1">
    <source>
        <dbReference type="ARBA" id="ARBA00022729"/>
    </source>
</evidence>
<evidence type="ECO:0000256" key="3">
    <source>
        <dbReference type="ARBA" id="ARBA00023295"/>
    </source>
</evidence>
<dbReference type="EMBL" id="CAKLDM010000002">
    <property type="protein sequence ID" value="CAH0538531.1"/>
    <property type="molecule type" value="Genomic_DNA"/>
</dbReference>
<keyword evidence="2 4" id="KW-0378">Hydrolase</keyword>
<dbReference type="InterPro" id="IPR006584">
    <property type="entry name" value="Cellulose-bd_IV"/>
</dbReference>
<dbReference type="Gene3D" id="2.10.10.20">
    <property type="entry name" value="Carbohydrate-binding module superfamily 5/12"/>
    <property type="match status" value="1"/>
</dbReference>
<evidence type="ECO:0000259" key="6">
    <source>
        <dbReference type="PROSITE" id="PS51175"/>
    </source>
</evidence>
<dbReference type="SUPFAM" id="SSF51445">
    <property type="entry name" value="(Trans)glycosidases"/>
    <property type="match status" value="1"/>
</dbReference>
<dbReference type="SUPFAM" id="SSF51055">
    <property type="entry name" value="Carbohydrate binding domain"/>
    <property type="match status" value="1"/>
</dbReference>
<evidence type="ECO:0000256" key="5">
    <source>
        <dbReference type="SAM" id="SignalP"/>
    </source>
</evidence>
<dbReference type="Pfam" id="PF03422">
    <property type="entry name" value="CBM_6"/>
    <property type="match status" value="1"/>
</dbReference>
<feature type="signal peptide" evidence="5">
    <location>
        <begin position="1"/>
        <end position="30"/>
    </location>
</feature>
<keyword evidence="3 4" id="KW-0326">Glycosidase</keyword>
<dbReference type="RefSeq" id="WP_237360815.1">
    <property type="nucleotide sequence ID" value="NZ_CAKLDM010000002.1"/>
</dbReference>
<reference evidence="7" key="1">
    <citation type="submission" date="2021-11" db="EMBL/GenBank/DDBJ databases">
        <authorList>
            <person name="Rodrigo-Torres L."/>
            <person name="Arahal R. D."/>
            <person name="Lucena T."/>
        </authorList>
    </citation>
    <scope>NUCLEOTIDE SEQUENCE</scope>
    <source>
        <strain evidence="7">CECT 7928</strain>
    </source>
</reference>
<proteinExistence type="inferred from homology"/>
<organism evidence="7 8">
    <name type="scientific">Vibrio marisflavi CECT 7928</name>
    <dbReference type="NCBI Taxonomy" id="634439"/>
    <lineage>
        <taxon>Bacteria</taxon>
        <taxon>Pseudomonadati</taxon>
        <taxon>Pseudomonadota</taxon>
        <taxon>Gammaproteobacteria</taxon>
        <taxon>Vibrionales</taxon>
        <taxon>Vibrionaceae</taxon>
        <taxon>Vibrio</taxon>
    </lineage>
</organism>
<evidence type="ECO:0000313" key="8">
    <source>
        <dbReference type="Proteomes" id="UP000838748"/>
    </source>
</evidence>
<accession>A0ABM9A273</accession>
<dbReference type="Pfam" id="PF14600">
    <property type="entry name" value="CBM_5_12_2"/>
    <property type="match status" value="1"/>
</dbReference>
<feature type="chain" id="PRO_5046256737" description="CBM6 domain-containing protein" evidence="5">
    <location>
        <begin position="31"/>
        <end position="535"/>
    </location>
</feature>
<dbReference type="InterPro" id="IPR008979">
    <property type="entry name" value="Galactose-bd-like_sf"/>
</dbReference>
<dbReference type="Gene3D" id="2.60.120.260">
    <property type="entry name" value="Galactose-binding domain-like"/>
    <property type="match status" value="1"/>
</dbReference>
<dbReference type="InterPro" id="IPR018087">
    <property type="entry name" value="Glyco_hydro_5_CS"/>
</dbReference>
<dbReference type="Pfam" id="PF00150">
    <property type="entry name" value="Cellulase"/>
    <property type="match status" value="1"/>
</dbReference>
<dbReference type="PANTHER" id="PTHR34142:SF1">
    <property type="entry name" value="GLYCOSIDE HYDROLASE FAMILY 5 DOMAIN-CONTAINING PROTEIN"/>
    <property type="match status" value="1"/>
</dbReference>
<keyword evidence="8" id="KW-1185">Reference proteome</keyword>
<dbReference type="Proteomes" id="UP000838748">
    <property type="component" value="Unassembled WGS sequence"/>
</dbReference>
<dbReference type="InterPro" id="IPR003610">
    <property type="entry name" value="CBM5/12"/>
</dbReference>
<dbReference type="SMART" id="SM00495">
    <property type="entry name" value="ChtBD3"/>
    <property type="match status" value="1"/>
</dbReference>
<dbReference type="InterPro" id="IPR005084">
    <property type="entry name" value="CBM6"/>
</dbReference>
<dbReference type="InterPro" id="IPR017853">
    <property type="entry name" value="GH"/>
</dbReference>
<dbReference type="PROSITE" id="PS00659">
    <property type="entry name" value="GLYCOSYL_HYDROL_F5"/>
    <property type="match status" value="1"/>
</dbReference>
<dbReference type="CDD" id="cd12204">
    <property type="entry name" value="CBD_like"/>
    <property type="match status" value="1"/>
</dbReference>
<dbReference type="PROSITE" id="PS51175">
    <property type="entry name" value="CBM6"/>
    <property type="match status" value="1"/>
</dbReference>
<dbReference type="Gene3D" id="3.20.20.80">
    <property type="entry name" value="Glycosidases"/>
    <property type="match status" value="1"/>
</dbReference>
<dbReference type="SUPFAM" id="SSF49785">
    <property type="entry name" value="Galactose-binding domain-like"/>
    <property type="match status" value="1"/>
</dbReference>
<dbReference type="PANTHER" id="PTHR34142">
    <property type="entry name" value="ENDO-BETA-1,4-GLUCANASE A"/>
    <property type="match status" value="1"/>
</dbReference>
<comment type="similarity">
    <text evidence="4">Belongs to the glycosyl hydrolase 5 (cellulase A) family.</text>
</comment>
<gene>
    <name evidence="7" type="ORF">VMF7928_01452</name>
</gene>
<evidence type="ECO:0000313" key="7">
    <source>
        <dbReference type="EMBL" id="CAH0538531.1"/>
    </source>
</evidence>
<dbReference type="InterPro" id="IPR036573">
    <property type="entry name" value="CBM_sf_5/12"/>
</dbReference>
<name>A0ABM9A273_9VIBR</name>
<evidence type="ECO:0000256" key="2">
    <source>
        <dbReference type="ARBA" id="ARBA00022801"/>
    </source>
</evidence>
<protein>
    <recommendedName>
        <fullName evidence="6">CBM6 domain-containing protein</fullName>
    </recommendedName>
</protein>
<dbReference type="InterPro" id="IPR001547">
    <property type="entry name" value="Glyco_hydro_5"/>
</dbReference>
<dbReference type="CDD" id="cd04080">
    <property type="entry name" value="CBM6_cellulase-like"/>
    <property type="match status" value="1"/>
</dbReference>
<dbReference type="SMART" id="SM00606">
    <property type="entry name" value="CBD_IV"/>
    <property type="match status" value="1"/>
</dbReference>
<dbReference type="InterPro" id="IPR032798">
    <property type="entry name" value="CBM_5_12_2"/>
</dbReference>